<reference evidence="2" key="1">
    <citation type="submission" date="2016-10" db="EMBL/GenBank/DDBJ databases">
        <authorList>
            <person name="Varghese N."/>
            <person name="Submissions S."/>
        </authorList>
    </citation>
    <scope>NUCLEOTIDE SEQUENCE [LARGE SCALE GENOMIC DNA]</scope>
    <source>
        <strain evidence="2">DSM 25329</strain>
    </source>
</reference>
<accession>A0A1G7X953</accession>
<proteinExistence type="predicted"/>
<sequence>MNIIYTVCNRTNLAHALALADSVLQHQPDDVFYIGLVDSLPTDKLPERVKLIPVSELAIPDFNGMAADYYDFELLPAARPWFALGLLQKHPECVRLTFLSPTVILKKSFDSLLDPDSEMFLTPNISAPLKQSPILDDKRILNAGMFHSGSWTLRPSEKTTAALEWWAKRTIDRAHFDLCNGMNTDQLWLNYMPVWIPALKTLHNPGWHYGLNAVLNKNLTANGNDYKVDGQPLISLDFAGLGHFDPIWSDHAALVTENKVFQALFMEYQRIVIRKKQELEFSGEPAFGKYADILPNRLMRKGIAAKLKELTTYIDQF</sequence>
<dbReference type="RefSeq" id="WP_090156878.1">
    <property type="nucleotide sequence ID" value="NZ_FNAN01000023.1"/>
</dbReference>
<dbReference type="OrthoDB" id="186344at2"/>
<dbReference type="AlphaFoldDB" id="A0A1G7X953"/>
<dbReference type="InterPro" id="IPR029044">
    <property type="entry name" value="Nucleotide-diphossugar_trans"/>
</dbReference>
<dbReference type="Proteomes" id="UP000198748">
    <property type="component" value="Unassembled WGS sequence"/>
</dbReference>
<gene>
    <name evidence="1" type="ORF">SAMN04487996_12387</name>
</gene>
<organism evidence="1 2">
    <name type="scientific">Dyadobacter soli</name>
    <dbReference type="NCBI Taxonomy" id="659014"/>
    <lineage>
        <taxon>Bacteria</taxon>
        <taxon>Pseudomonadati</taxon>
        <taxon>Bacteroidota</taxon>
        <taxon>Cytophagia</taxon>
        <taxon>Cytophagales</taxon>
        <taxon>Spirosomataceae</taxon>
        <taxon>Dyadobacter</taxon>
    </lineage>
</organism>
<protein>
    <recommendedName>
        <fullName evidence="3">Glycosyl transferase family 8</fullName>
    </recommendedName>
</protein>
<evidence type="ECO:0000313" key="2">
    <source>
        <dbReference type="Proteomes" id="UP000198748"/>
    </source>
</evidence>
<dbReference type="EMBL" id="FNAN01000023">
    <property type="protein sequence ID" value="SDG80681.1"/>
    <property type="molecule type" value="Genomic_DNA"/>
</dbReference>
<keyword evidence="2" id="KW-1185">Reference proteome</keyword>
<evidence type="ECO:0008006" key="3">
    <source>
        <dbReference type="Google" id="ProtNLM"/>
    </source>
</evidence>
<name>A0A1G7X953_9BACT</name>
<evidence type="ECO:0000313" key="1">
    <source>
        <dbReference type="EMBL" id="SDG80681.1"/>
    </source>
</evidence>
<dbReference type="SUPFAM" id="SSF53448">
    <property type="entry name" value="Nucleotide-diphospho-sugar transferases"/>
    <property type="match status" value="1"/>
</dbReference>
<dbReference type="STRING" id="659014.SAMN04487996_12387"/>